<dbReference type="PIRSF" id="PIRSF038994">
    <property type="entry name" value="NagA"/>
    <property type="match status" value="1"/>
</dbReference>
<feature type="binding site" evidence="8">
    <location>
        <position position="189"/>
    </location>
    <ligand>
        <name>Zn(2+)</name>
        <dbReference type="ChEBI" id="CHEBI:29105"/>
    </ligand>
</feature>
<dbReference type="GO" id="GO:0006046">
    <property type="term" value="P:N-acetylglucosamine catabolic process"/>
    <property type="evidence" value="ECO:0007669"/>
    <property type="project" value="TreeGrafter"/>
</dbReference>
<dbReference type="PANTHER" id="PTHR11113:SF14">
    <property type="entry name" value="N-ACETYLGLUCOSAMINE-6-PHOSPHATE DEACETYLASE"/>
    <property type="match status" value="1"/>
</dbReference>
<comment type="similarity">
    <text evidence="1 5">Belongs to the metallo-dependent hydrolases superfamily. NagA family.</text>
</comment>
<feature type="domain" description="Amidohydrolase-related" evidence="9">
    <location>
        <begin position="47"/>
        <end position="372"/>
    </location>
</feature>
<keyword evidence="3 5" id="KW-0378">Hydrolase</keyword>
<feature type="binding site" evidence="8">
    <location>
        <position position="125"/>
    </location>
    <ligand>
        <name>Zn(2+)</name>
        <dbReference type="ChEBI" id="CHEBI:29105"/>
    </ligand>
</feature>
<sequence length="385" mass="41216">MATQCFTVDKILTSEGWQLFQKVTVENGTIADISAASKVAKQHYSGTLIPGFVDLQVNGGGGKLLNLEPELATVKAIVDAHRQFGTTAMLPTLITDNIDTMQRSADAVTEAIVEGVDEVIGIHFEGPLLQKDKKGVHPEQFIRPVSDAELTLYCRQDLGEVLVTLAPDNVSPDVIKDLVEQGVHVCLGHSNASFEQVCTALEAGATGFTHIYNAMSPLTSREPGMVGAALADKASYAGLVLDHHHVHPAMSKLAIETKGIDKVFLVTDAMAHVGCAQQSLPYFDTLIQRDGDKLTTPDGTLAGSCLDMRQAVLNAHRDLALPLEQAIAMASHTPASYLGMTDRLGELAVGKRADYILLDSTLNIDTVFVAGVQKTNKAGINHDQQ</sequence>
<dbReference type="KEGG" id="pmaw:MACH26_31520"/>
<dbReference type="InterPro" id="IPR003764">
    <property type="entry name" value="GlcNAc_6-P_deAcase"/>
</dbReference>
<evidence type="ECO:0000256" key="7">
    <source>
        <dbReference type="PIRSR" id="PIRSR038994-2"/>
    </source>
</evidence>
<feature type="active site" description="Proton donor/acceptor" evidence="6">
    <location>
        <position position="268"/>
    </location>
</feature>
<feature type="binding site" evidence="7">
    <location>
        <begin position="213"/>
        <end position="214"/>
    </location>
    <ligand>
        <name>substrate</name>
    </ligand>
</feature>
<keyword evidence="11" id="KW-1185">Reference proteome</keyword>
<name>A0AA48HMQ0_9ALTE</name>
<comment type="catalytic activity">
    <reaction evidence="5">
        <text>N-acetyl-D-glucosamine 6-phosphate + H2O = D-glucosamine 6-phosphate + acetate</text>
        <dbReference type="Rhea" id="RHEA:22936"/>
        <dbReference type="ChEBI" id="CHEBI:15377"/>
        <dbReference type="ChEBI" id="CHEBI:30089"/>
        <dbReference type="ChEBI" id="CHEBI:57513"/>
        <dbReference type="ChEBI" id="CHEBI:58725"/>
        <dbReference type="EC" id="3.5.1.25"/>
    </reaction>
</comment>
<keyword evidence="2 8" id="KW-0479">Metal-binding</keyword>
<dbReference type="SUPFAM" id="SSF51338">
    <property type="entry name" value="Composite domain of metallo-dependent hydrolases"/>
    <property type="match status" value="1"/>
</dbReference>
<evidence type="ECO:0000256" key="1">
    <source>
        <dbReference type="ARBA" id="ARBA00010716"/>
    </source>
</evidence>
<feature type="binding site" evidence="7">
    <location>
        <begin position="301"/>
        <end position="303"/>
    </location>
    <ligand>
        <name>substrate</name>
    </ligand>
</feature>
<dbReference type="AlphaFoldDB" id="A0AA48HMQ0"/>
<dbReference type="Gene3D" id="3.20.20.140">
    <property type="entry name" value="Metal-dependent hydrolases"/>
    <property type="match status" value="1"/>
</dbReference>
<organism evidence="10 11">
    <name type="scientific">Planctobacterium marinum</name>
    <dbReference type="NCBI Taxonomy" id="1631968"/>
    <lineage>
        <taxon>Bacteria</taxon>
        <taxon>Pseudomonadati</taxon>
        <taxon>Pseudomonadota</taxon>
        <taxon>Gammaproteobacteria</taxon>
        <taxon>Alteromonadales</taxon>
        <taxon>Alteromonadaceae</taxon>
        <taxon>Planctobacterium</taxon>
    </lineage>
</organism>
<reference evidence="10" key="1">
    <citation type="submission" date="2023-01" db="EMBL/GenBank/DDBJ databases">
        <title>Complete genome sequence of Planctobacterium marinum strain Dej080120_11.</title>
        <authorList>
            <person name="Ueki S."/>
            <person name="Maruyama F."/>
        </authorList>
    </citation>
    <scope>NUCLEOTIDE SEQUENCE</scope>
    <source>
        <strain evidence="10">Dej080120_11</strain>
    </source>
</reference>
<evidence type="ECO:0000256" key="5">
    <source>
        <dbReference type="PIRNR" id="PIRNR038994"/>
    </source>
</evidence>
<gene>
    <name evidence="10" type="primary">nagA</name>
    <name evidence="10" type="ORF">MACH26_31520</name>
</gene>
<dbReference type="EMBL" id="AP027272">
    <property type="protein sequence ID" value="BDX07631.1"/>
    <property type="molecule type" value="Genomic_DNA"/>
</dbReference>
<keyword evidence="4 5" id="KW-0119">Carbohydrate metabolism</keyword>
<dbReference type="SUPFAM" id="SSF51556">
    <property type="entry name" value="Metallo-dependent hydrolases"/>
    <property type="match status" value="1"/>
</dbReference>
<dbReference type="Proteomes" id="UP001333710">
    <property type="component" value="Chromosome"/>
</dbReference>
<feature type="binding site" evidence="7">
    <location>
        <position position="245"/>
    </location>
    <ligand>
        <name>substrate</name>
    </ligand>
</feature>
<evidence type="ECO:0000256" key="6">
    <source>
        <dbReference type="PIRSR" id="PIRSR038994-1"/>
    </source>
</evidence>
<dbReference type="Pfam" id="PF01979">
    <property type="entry name" value="Amidohydro_1"/>
    <property type="match status" value="1"/>
</dbReference>
<protein>
    <recommendedName>
        <fullName evidence="5">N-acetylgalactosamine-6-phosphate deacetylase</fullName>
        <ecNumber evidence="5">3.5.1.25</ecNumber>
    </recommendedName>
    <alternativeName>
        <fullName evidence="5">N-acetylglucosamine-6-phosphate deacetylase</fullName>
    </alternativeName>
</protein>
<comment type="cofactor">
    <cofactor evidence="8">
        <name>a divalent metal cation</name>
        <dbReference type="ChEBI" id="CHEBI:60240"/>
    </cofactor>
    <text evidence="8">Binds 1 divalent metal cation per subunit.</text>
</comment>
<dbReference type="GO" id="GO:0008448">
    <property type="term" value="F:N-acetylglucosamine-6-phosphate deacetylase activity"/>
    <property type="evidence" value="ECO:0007669"/>
    <property type="project" value="UniProtKB-UniRule"/>
</dbReference>
<dbReference type="EC" id="3.5.1.25" evidence="5"/>
<feature type="binding site" evidence="7">
    <location>
        <position position="136"/>
    </location>
    <ligand>
        <name>substrate</name>
    </ligand>
</feature>
<dbReference type="CDD" id="cd00854">
    <property type="entry name" value="NagA"/>
    <property type="match status" value="1"/>
</dbReference>
<evidence type="ECO:0000259" key="9">
    <source>
        <dbReference type="Pfam" id="PF01979"/>
    </source>
</evidence>
<dbReference type="InterPro" id="IPR032466">
    <property type="entry name" value="Metal_Hydrolase"/>
</dbReference>
<accession>A0AA48HMQ0</accession>
<dbReference type="InterPro" id="IPR011059">
    <property type="entry name" value="Metal-dep_hydrolase_composite"/>
</dbReference>
<dbReference type="Gene3D" id="2.30.40.10">
    <property type="entry name" value="Urease, subunit C, domain 1"/>
    <property type="match status" value="1"/>
</dbReference>
<dbReference type="InterPro" id="IPR006680">
    <property type="entry name" value="Amidohydro-rel"/>
</dbReference>
<dbReference type="PANTHER" id="PTHR11113">
    <property type="entry name" value="N-ACETYLGLUCOSAMINE-6-PHOSPHATE DEACETYLASE"/>
    <property type="match status" value="1"/>
</dbReference>
<evidence type="ECO:0000313" key="11">
    <source>
        <dbReference type="Proteomes" id="UP001333710"/>
    </source>
</evidence>
<dbReference type="NCBIfam" id="TIGR00221">
    <property type="entry name" value="nagA"/>
    <property type="match status" value="1"/>
</dbReference>
<evidence type="ECO:0000256" key="4">
    <source>
        <dbReference type="ARBA" id="ARBA00023277"/>
    </source>
</evidence>
<feature type="binding site" evidence="7">
    <location>
        <position position="221"/>
    </location>
    <ligand>
        <name>substrate</name>
    </ligand>
</feature>
<evidence type="ECO:0000256" key="3">
    <source>
        <dbReference type="ARBA" id="ARBA00022801"/>
    </source>
</evidence>
<dbReference type="RefSeq" id="WP_338293685.1">
    <property type="nucleotide sequence ID" value="NZ_AP027272.1"/>
</dbReference>
<dbReference type="GO" id="GO:0046872">
    <property type="term" value="F:metal ion binding"/>
    <property type="evidence" value="ECO:0007669"/>
    <property type="project" value="UniProtKB-KW"/>
</dbReference>
<evidence type="ECO:0000256" key="8">
    <source>
        <dbReference type="PIRSR" id="PIRSR038994-3"/>
    </source>
</evidence>
<feature type="binding site" evidence="8">
    <location>
        <position position="210"/>
    </location>
    <ligand>
        <name>Zn(2+)</name>
        <dbReference type="ChEBI" id="CHEBI:29105"/>
    </ligand>
</feature>
<proteinExistence type="inferred from homology"/>
<evidence type="ECO:0000313" key="10">
    <source>
        <dbReference type="EMBL" id="BDX07631.1"/>
    </source>
</evidence>
<evidence type="ECO:0000256" key="2">
    <source>
        <dbReference type="ARBA" id="ARBA00022723"/>
    </source>
</evidence>